<name>A0A929FYV1_9PSEU</name>
<dbReference type="SUPFAM" id="SSF53756">
    <property type="entry name" value="UDP-Glycosyltransferase/glycogen phosphorylase"/>
    <property type="match status" value="1"/>
</dbReference>
<keyword evidence="6" id="KW-1185">Reference proteome</keyword>
<dbReference type="PROSITE" id="PS00375">
    <property type="entry name" value="UDPGT"/>
    <property type="match status" value="1"/>
</dbReference>
<evidence type="ECO:0000256" key="4">
    <source>
        <dbReference type="RuleBase" id="RU003718"/>
    </source>
</evidence>
<dbReference type="FunFam" id="3.40.50.2000:FF:000072">
    <property type="entry name" value="Glycosyl transferase"/>
    <property type="match status" value="1"/>
</dbReference>
<evidence type="ECO:0000256" key="3">
    <source>
        <dbReference type="ARBA" id="ARBA00023194"/>
    </source>
</evidence>
<dbReference type="EMBL" id="JADEYC010000034">
    <property type="protein sequence ID" value="MBE9376206.1"/>
    <property type="molecule type" value="Genomic_DNA"/>
</dbReference>
<gene>
    <name evidence="5" type="ORF">IQ251_17285</name>
</gene>
<accession>A0A929FYV1</accession>
<dbReference type="GO" id="GO:0008194">
    <property type="term" value="F:UDP-glycosyltransferase activity"/>
    <property type="evidence" value="ECO:0007669"/>
    <property type="project" value="InterPro"/>
</dbReference>
<sequence>MSKRLLFVALAGHGHVTPTIPLVEELVQRGHQVDYATSDEFAEMVTEAGAKWVPLPGLDPFRPPADVGPEVIALWFRHFFAALAVVYPVLLEHCRSSQRPDLVCYDATHWPARLVAERLGIPAARTVPNLAENDSYGQVSERLTAGLEPEHPEMAAFAEDVEAFAAEHDVVLDVPATFDVTEALNLVFVPREFQPAGDSFDHRFQFLGPMVGRRAQTQSWSPPDAQRRLLYVSLGSIFTDHPEFYRACIDAFGDGRWQVAMTIGQTDPTTLGPVPATVDARPWFPQPVVLAHASAFVTHAGMNSTMEALSCGVPLITLPQMPEQDVNAERIQQLGLGQRLDPDTVTAEALRASVDAVTASAEVAANLAWMRQAIARSGGAARGADEIEAHLDRAD</sequence>
<dbReference type="PANTHER" id="PTHR48050:SF13">
    <property type="entry name" value="STEROL 3-BETA-GLUCOSYLTRANSFERASE UGT80A2"/>
    <property type="match status" value="1"/>
</dbReference>
<dbReference type="PANTHER" id="PTHR48050">
    <property type="entry name" value="STEROL 3-BETA-GLUCOSYLTRANSFERASE"/>
    <property type="match status" value="1"/>
</dbReference>
<dbReference type="InterPro" id="IPR002213">
    <property type="entry name" value="UDP_glucos_trans"/>
</dbReference>
<dbReference type="AlphaFoldDB" id="A0A929FYV1"/>
<comment type="caution">
    <text evidence="5">The sequence shown here is derived from an EMBL/GenBank/DDBJ whole genome shotgun (WGS) entry which is preliminary data.</text>
</comment>
<dbReference type="NCBIfam" id="TIGR01426">
    <property type="entry name" value="MGT"/>
    <property type="match status" value="1"/>
</dbReference>
<keyword evidence="4" id="KW-0328">Glycosyltransferase</keyword>
<dbReference type="InterPro" id="IPR050426">
    <property type="entry name" value="Glycosyltransferase_28"/>
</dbReference>
<dbReference type="CDD" id="cd03784">
    <property type="entry name" value="GT1_Gtf-like"/>
    <property type="match status" value="1"/>
</dbReference>
<proteinExistence type="inferred from homology"/>
<evidence type="ECO:0000313" key="6">
    <source>
        <dbReference type="Proteomes" id="UP000598360"/>
    </source>
</evidence>
<dbReference type="InterPro" id="IPR006326">
    <property type="entry name" value="UDPGT_MGT-like"/>
</dbReference>
<evidence type="ECO:0000256" key="1">
    <source>
        <dbReference type="ARBA" id="ARBA00009995"/>
    </source>
</evidence>
<reference evidence="5" key="1">
    <citation type="submission" date="2020-10" db="EMBL/GenBank/DDBJ databases">
        <title>Diversity and distribution of actinomycetes associated with coral in the coast of Hainan.</title>
        <authorList>
            <person name="Li F."/>
        </authorList>
    </citation>
    <scope>NUCLEOTIDE SEQUENCE</scope>
    <source>
        <strain evidence="5">HNM0983</strain>
    </source>
</reference>
<dbReference type="Pfam" id="PF00201">
    <property type="entry name" value="UDPGT"/>
    <property type="match status" value="1"/>
</dbReference>
<dbReference type="Gene3D" id="3.40.50.2000">
    <property type="entry name" value="Glycogen Phosphorylase B"/>
    <property type="match status" value="2"/>
</dbReference>
<evidence type="ECO:0000256" key="2">
    <source>
        <dbReference type="ARBA" id="ARBA00022679"/>
    </source>
</evidence>
<dbReference type="GO" id="GO:0017000">
    <property type="term" value="P:antibiotic biosynthetic process"/>
    <property type="evidence" value="ECO:0007669"/>
    <property type="project" value="UniProtKB-KW"/>
</dbReference>
<keyword evidence="2 4" id="KW-0808">Transferase</keyword>
<dbReference type="RefSeq" id="WP_193929653.1">
    <property type="nucleotide sequence ID" value="NZ_JADEYC010000034.1"/>
</dbReference>
<protein>
    <submittedName>
        <fullName evidence="5">Glycosyl transferase</fullName>
    </submittedName>
</protein>
<organism evidence="5 6">
    <name type="scientific">Saccharopolyspora montiporae</name>
    <dbReference type="NCBI Taxonomy" id="2781240"/>
    <lineage>
        <taxon>Bacteria</taxon>
        <taxon>Bacillati</taxon>
        <taxon>Actinomycetota</taxon>
        <taxon>Actinomycetes</taxon>
        <taxon>Pseudonocardiales</taxon>
        <taxon>Pseudonocardiaceae</taxon>
        <taxon>Saccharopolyspora</taxon>
    </lineage>
</organism>
<dbReference type="Proteomes" id="UP000598360">
    <property type="component" value="Unassembled WGS sequence"/>
</dbReference>
<evidence type="ECO:0000313" key="5">
    <source>
        <dbReference type="EMBL" id="MBE9376206.1"/>
    </source>
</evidence>
<dbReference type="GO" id="GO:0016758">
    <property type="term" value="F:hexosyltransferase activity"/>
    <property type="evidence" value="ECO:0007669"/>
    <property type="project" value="InterPro"/>
</dbReference>
<dbReference type="InterPro" id="IPR035595">
    <property type="entry name" value="UDP_glycos_trans_CS"/>
</dbReference>
<comment type="similarity">
    <text evidence="1 4">Belongs to the UDP-glycosyltransferase family.</text>
</comment>
<keyword evidence="3" id="KW-0045">Antibiotic biosynthesis</keyword>